<name>A0A6G8HIV6_9AGAR</name>
<dbReference type="PANTHER" id="PTHR42881">
    <property type="entry name" value="PROLYL ENDOPEPTIDASE"/>
    <property type="match status" value="1"/>
</dbReference>
<comment type="subunit">
    <text evidence="3">Monomer.</text>
</comment>
<dbReference type="AlphaFoldDB" id="A0A6G8HIV6"/>
<evidence type="ECO:0000256" key="1">
    <source>
        <dbReference type="ARBA" id="ARBA00001070"/>
    </source>
</evidence>
<evidence type="ECO:0000256" key="7">
    <source>
        <dbReference type="RuleBase" id="RU368024"/>
    </source>
</evidence>
<protein>
    <recommendedName>
        <fullName evidence="7">Prolyl endopeptidase</fullName>
        <ecNumber evidence="7">3.4.21.-</ecNumber>
    </recommendedName>
</protein>
<dbReference type="InterPro" id="IPR002470">
    <property type="entry name" value="Peptidase_S9A"/>
</dbReference>
<dbReference type="InterPro" id="IPR001375">
    <property type="entry name" value="Peptidase_S9_cat"/>
</dbReference>
<evidence type="ECO:0000256" key="5">
    <source>
        <dbReference type="ARBA" id="ARBA00022801"/>
    </source>
</evidence>
<keyword evidence="6 7" id="KW-0720">Serine protease</keyword>
<dbReference type="GO" id="GO:0005829">
    <property type="term" value="C:cytosol"/>
    <property type="evidence" value="ECO:0007669"/>
    <property type="project" value="TreeGrafter"/>
</dbReference>
<comment type="similarity">
    <text evidence="2 7">Belongs to the peptidase S9A family.</text>
</comment>
<evidence type="ECO:0000313" key="10">
    <source>
        <dbReference type="EMBL" id="QIM40772.1"/>
    </source>
</evidence>
<dbReference type="FunFam" id="3.40.50.1820:FF:000005">
    <property type="entry name" value="Prolyl endopeptidase"/>
    <property type="match status" value="1"/>
</dbReference>
<feature type="domain" description="Peptidase S9A N-terminal" evidence="9">
    <location>
        <begin position="12"/>
        <end position="441"/>
    </location>
</feature>
<organism evidence="10">
    <name type="scientific">Amanita molliuscula</name>
    <dbReference type="NCBI Taxonomy" id="1506954"/>
    <lineage>
        <taxon>Eukaryota</taxon>
        <taxon>Fungi</taxon>
        <taxon>Dikarya</taxon>
        <taxon>Basidiomycota</taxon>
        <taxon>Agaricomycotina</taxon>
        <taxon>Agaricomycetes</taxon>
        <taxon>Agaricomycetidae</taxon>
        <taxon>Agaricales</taxon>
        <taxon>Pluteineae</taxon>
        <taxon>Amanitaceae</taxon>
        <taxon>Amanita</taxon>
    </lineage>
</organism>
<dbReference type="PRINTS" id="PR00862">
    <property type="entry name" value="PROLIGOPTASE"/>
</dbReference>
<dbReference type="EC" id="3.4.21.-" evidence="7"/>
<reference evidence="10" key="1">
    <citation type="submission" date="2019-08" db="EMBL/GenBank/DDBJ databases">
        <title>Diversity of MSDIN family members in amanitin-producing mushrooms and phylogeny of the toxin and the prolyl oligopeptidase genes.</title>
        <authorList>
            <person name="He Z.M."/>
        </authorList>
    </citation>
    <scope>NUCLEOTIDE SEQUENCE</scope>
</reference>
<evidence type="ECO:0000259" key="8">
    <source>
        <dbReference type="Pfam" id="PF00326"/>
    </source>
</evidence>
<dbReference type="InterPro" id="IPR051167">
    <property type="entry name" value="Prolyl_oligopep/macrocyclase"/>
</dbReference>
<evidence type="ECO:0000259" key="9">
    <source>
        <dbReference type="Pfam" id="PF02897"/>
    </source>
</evidence>
<evidence type="ECO:0000256" key="2">
    <source>
        <dbReference type="ARBA" id="ARBA00005228"/>
    </source>
</evidence>
<dbReference type="GO" id="GO:0006508">
    <property type="term" value="P:proteolysis"/>
    <property type="evidence" value="ECO:0007669"/>
    <property type="project" value="UniProtKB-KW"/>
</dbReference>
<feature type="domain" description="Peptidase S9 prolyl oligopeptidase catalytic" evidence="8">
    <location>
        <begin position="513"/>
        <end position="724"/>
    </location>
</feature>
<keyword evidence="4 7" id="KW-0645">Protease</keyword>
<dbReference type="Gene3D" id="3.40.50.1820">
    <property type="entry name" value="alpha/beta hydrolase"/>
    <property type="match status" value="1"/>
</dbReference>
<dbReference type="Pfam" id="PF02897">
    <property type="entry name" value="Peptidase_S9_N"/>
    <property type="match status" value="1"/>
</dbReference>
<dbReference type="GO" id="GO:0004252">
    <property type="term" value="F:serine-type endopeptidase activity"/>
    <property type="evidence" value="ECO:0007669"/>
    <property type="project" value="UniProtKB-UniRule"/>
</dbReference>
<dbReference type="Pfam" id="PF00326">
    <property type="entry name" value="Peptidase_S9"/>
    <property type="match status" value="1"/>
</dbReference>
<evidence type="ECO:0000256" key="6">
    <source>
        <dbReference type="ARBA" id="ARBA00022825"/>
    </source>
</evidence>
<gene>
    <name evidence="10" type="primary">POPB</name>
</gene>
<dbReference type="InterPro" id="IPR023302">
    <property type="entry name" value="Pept_S9A_N"/>
</dbReference>
<accession>A0A6G8HIV6</accession>
<evidence type="ECO:0000256" key="4">
    <source>
        <dbReference type="ARBA" id="ARBA00022670"/>
    </source>
</evidence>
<dbReference type="SUPFAM" id="SSF50993">
    <property type="entry name" value="Peptidase/esterase 'gauge' domain"/>
    <property type="match status" value="1"/>
</dbReference>
<dbReference type="GO" id="GO:0070012">
    <property type="term" value="F:oligopeptidase activity"/>
    <property type="evidence" value="ECO:0007669"/>
    <property type="project" value="TreeGrafter"/>
</dbReference>
<dbReference type="Gene3D" id="2.130.10.120">
    <property type="entry name" value="Prolyl oligopeptidase, N-terminal domain"/>
    <property type="match status" value="1"/>
</dbReference>
<evidence type="ECO:0000256" key="3">
    <source>
        <dbReference type="ARBA" id="ARBA00011245"/>
    </source>
</evidence>
<dbReference type="InterPro" id="IPR002471">
    <property type="entry name" value="Pept_S9_AS"/>
</dbReference>
<sequence>MLPTPWDPHSYPPTRRSDHVDIYQSASRGEVTVPDPYQWLEENSNEVDEWTTAQTAFTQAYIDKNADRQKLEEKIRASKDYVKFSAPTLLDSGYWYWFYNSGLQSQAVLYRSKKPGLPDFSKGDNEVGEVFFDPNVLSADGTAIMGMCRFSPSGEYFAYAVSHLGIDYFTVYVRPTSSSLFQAQTPAEGGDGRLSDEVEWCKFTTITWTMDSKGFFYQRYPARESLAAKDRDMNAMVCYHRVGTSQSEDIIVQQDKENPDWTYGTEASEDGKYIYLVVYKDTSKQNLLWVAEFDKDGIKPEIPWRKVINEYVADYLVITNHGPLIYVKTNLNAPQYKVVTIDLSTGEPEIRDFIPEQKDAKLTQVKCVNKEYFVTIYKRNVKDEIYLYSKAGVQLTRLASDFVGVASVTNREKQPHFFLTFSGFNTPGTISCYNFAAPESQRLSILRTTKINGLNPDDFESTQVWYESKDGTKVPMFIVRHKSTKFDGTAAAIQAGYGGFAITADPFFSPIILTFMQTYGAILAVPNIRGGGEFGGEWHRAGRRENKGNTFDDFIAAAQFLVRNKYAAPGKVAITGASNGGFLVCGSIVRAPEGTFGAAIAEGGVADLLKFNKFTGAMAWTSEYGNPSNKEDFDFVEALSPVHNIPKDRVLPATLLMINAGDDRVVPMHSLKFIARLQHNVPHNPYPLLIRVDKSWLGHGFGKTTDKHTKDAATKWGFVAQSLGLEWKTG</sequence>
<keyword evidence="5 7" id="KW-0378">Hydrolase</keyword>
<comment type="catalytic activity">
    <reaction evidence="1">
        <text>Hydrolysis of Pro-|-Xaa &gt;&gt; Ala-|-Xaa in oligopeptides.</text>
        <dbReference type="EC" id="3.4.21.26"/>
    </reaction>
</comment>
<dbReference type="EMBL" id="MN264246">
    <property type="protein sequence ID" value="QIM40772.1"/>
    <property type="molecule type" value="mRNA"/>
</dbReference>
<dbReference type="PANTHER" id="PTHR42881:SF2">
    <property type="entry name" value="PROLYL ENDOPEPTIDASE"/>
    <property type="match status" value="1"/>
</dbReference>
<dbReference type="SUPFAM" id="SSF53474">
    <property type="entry name" value="alpha/beta-Hydrolases"/>
    <property type="match status" value="1"/>
</dbReference>
<dbReference type="InterPro" id="IPR029058">
    <property type="entry name" value="AB_hydrolase_fold"/>
</dbReference>
<proteinExistence type="evidence at transcript level"/>
<dbReference type="PROSITE" id="PS00708">
    <property type="entry name" value="PRO_ENDOPEP_SER"/>
    <property type="match status" value="1"/>
</dbReference>